<evidence type="ECO:0000256" key="2">
    <source>
        <dbReference type="SAM" id="SignalP"/>
    </source>
</evidence>
<keyword evidence="2" id="KW-0732">Signal</keyword>
<protein>
    <submittedName>
        <fullName evidence="3">Uncharacterized protein</fullName>
    </submittedName>
</protein>
<dbReference type="AlphaFoldDB" id="A0A1D1UPQ4"/>
<gene>
    <name evidence="3" type="primary">RvY_02798-1</name>
    <name evidence="3" type="synonym">RvY_02798.1</name>
    <name evidence="3" type="ORF">RvY_02798</name>
</gene>
<feature type="compositionally biased region" description="Low complexity" evidence="1">
    <location>
        <begin position="32"/>
        <end position="48"/>
    </location>
</feature>
<dbReference type="Proteomes" id="UP000186922">
    <property type="component" value="Unassembled WGS sequence"/>
</dbReference>
<dbReference type="EMBL" id="BDGG01000001">
    <property type="protein sequence ID" value="GAU90375.1"/>
    <property type="molecule type" value="Genomic_DNA"/>
</dbReference>
<evidence type="ECO:0000313" key="4">
    <source>
        <dbReference type="Proteomes" id="UP000186922"/>
    </source>
</evidence>
<reference evidence="3 4" key="1">
    <citation type="journal article" date="2016" name="Nat. Commun.">
        <title>Extremotolerant tardigrade genome and improved radiotolerance of human cultured cells by tardigrade-unique protein.</title>
        <authorList>
            <person name="Hashimoto T."/>
            <person name="Horikawa D.D."/>
            <person name="Saito Y."/>
            <person name="Kuwahara H."/>
            <person name="Kozuka-Hata H."/>
            <person name="Shin-I T."/>
            <person name="Minakuchi Y."/>
            <person name="Ohishi K."/>
            <person name="Motoyama A."/>
            <person name="Aizu T."/>
            <person name="Enomoto A."/>
            <person name="Kondo K."/>
            <person name="Tanaka S."/>
            <person name="Hara Y."/>
            <person name="Koshikawa S."/>
            <person name="Sagara H."/>
            <person name="Miura T."/>
            <person name="Yokobori S."/>
            <person name="Miyagawa K."/>
            <person name="Suzuki Y."/>
            <person name="Kubo T."/>
            <person name="Oyama M."/>
            <person name="Kohara Y."/>
            <person name="Fujiyama A."/>
            <person name="Arakawa K."/>
            <person name="Katayama T."/>
            <person name="Toyoda A."/>
            <person name="Kunieda T."/>
        </authorList>
    </citation>
    <scope>NUCLEOTIDE SEQUENCE [LARGE SCALE GENOMIC DNA]</scope>
    <source>
        <strain evidence="3 4">YOKOZUNA-1</strain>
    </source>
</reference>
<name>A0A1D1UPQ4_RAMVA</name>
<proteinExistence type="predicted"/>
<sequence length="275" mass="30000">MTVLAFFFLSLLVCCFTTNVPGNKNLSGKHYGSGQSQSSGTNSSTSGSAGFPTSNKGCFSNIIKNPVPSDFRKKVGVFYVARSKSVNQQVYDAMFTNSLVGKNPLIWLPATTTVSVHVGQNYQHVTMDASGHPVCDRQNLQLLCRLDGVCPLQLFDVMFGATNPLSLVQYSLYNDDSAKGYDIVYICNKLNVKSGICDDPFVYVNTRVRPDKMSAADKTAMENVIDQTLKPYCMTKADLQVTIFRNDIPPCNAAPTADYVSSLAGWDASLAHPEQ</sequence>
<accession>A0A1D1UPQ4</accession>
<keyword evidence="4" id="KW-1185">Reference proteome</keyword>
<feature type="signal peptide" evidence="2">
    <location>
        <begin position="1"/>
        <end position="17"/>
    </location>
</feature>
<feature type="chain" id="PRO_5008897459" evidence="2">
    <location>
        <begin position="18"/>
        <end position="275"/>
    </location>
</feature>
<feature type="region of interest" description="Disordered" evidence="1">
    <location>
        <begin position="30"/>
        <end position="49"/>
    </location>
</feature>
<organism evidence="3 4">
    <name type="scientific">Ramazzottius varieornatus</name>
    <name type="common">Water bear</name>
    <name type="synonym">Tardigrade</name>
    <dbReference type="NCBI Taxonomy" id="947166"/>
    <lineage>
        <taxon>Eukaryota</taxon>
        <taxon>Metazoa</taxon>
        <taxon>Ecdysozoa</taxon>
        <taxon>Tardigrada</taxon>
        <taxon>Eutardigrada</taxon>
        <taxon>Parachela</taxon>
        <taxon>Hypsibioidea</taxon>
        <taxon>Ramazzottiidae</taxon>
        <taxon>Ramazzottius</taxon>
    </lineage>
</organism>
<evidence type="ECO:0000313" key="3">
    <source>
        <dbReference type="EMBL" id="GAU90375.1"/>
    </source>
</evidence>
<evidence type="ECO:0000256" key="1">
    <source>
        <dbReference type="SAM" id="MobiDB-lite"/>
    </source>
</evidence>
<comment type="caution">
    <text evidence="3">The sequence shown here is derived from an EMBL/GenBank/DDBJ whole genome shotgun (WGS) entry which is preliminary data.</text>
</comment>
<dbReference type="OrthoDB" id="10637429at2759"/>